<evidence type="ECO:0000259" key="8">
    <source>
        <dbReference type="PROSITE" id="PS51754"/>
    </source>
</evidence>
<evidence type="ECO:0000313" key="9">
    <source>
        <dbReference type="EMBL" id="KAG5540663.1"/>
    </source>
</evidence>
<evidence type="ECO:0000256" key="1">
    <source>
        <dbReference type="ARBA" id="ARBA00004123"/>
    </source>
</evidence>
<accession>A0AAV6JKM8</accession>
<comment type="caution">
    <text evidence="9">The sequence shown here is derived from an EMBL/GenBank/DDBJ whole genome shotgun (WGS) entry which is preliminary data.</text>
</comment>
<dbReference type="PANTHER" id="PTHR33057">
    <property type="entry name" value="TRANSCRIPTION REPRESSOR OFP7-RELATED"/>
    <property type="match status" value="1"/>
</dbReference>
<evidence type="ECO:0000256" key="6">
    <source>
        <dbReference type="RuleBase" id="RU367028"/>
    </source>
</evidence>
<evidence type="ECO:0000256" key="5">
    <source>
        <dbReference type="ARBA" id="ARBA00023242"/>
    </source>
</evidence>
<evidence type="ECO:0000256" key="3">
    <source>
        <dbReference type="ARBA" id="ARBA00023015"/>
    </source>
</evidence>
<feature type="region of interest" description="Disordered" evidence="7">
    <location>
        <begin position="67"/>
        <end position="110"/>
    </location>
</feature>
<reference evidence="9" key="1">
    <citation type="submission" date="2020-08" db="EMBL/GenBank/DDBJ databases">
        <title>Plant Genome Project.</title>
        <authorList>
            <person name="Zhang R.-G."/>
        </authorList>
    </citation>
    <scope>NUCLEOTIDE SEQUENCE</scope>
    <source>
        <strain evidence="9">WSP0</strain>
        <tissue evidence="9">Leaf</tissue>
    </source>
</reference>
<evidence type="ECO:0000313" key="10">
    <source>
        <dbReference type="Proteomes" id="UP000823749"/>
    </source>
</evidence>
<sequence>MKGRRCPAPITPISPSKSSSNKKYYDVSTRFTITKNSSSSNSGWFSSEGEEEIEVEVEADIDAESDEFFSFSSDSSSREISRASWGRGRSRGSQTRTCPPEVSPVLVDDTSSICRGGGKFEANYRQEIGSFKPKSRRRSRGKSRGSEKGSCTFEESAIAADNSSSSGKMKSKSRQKTTSREAGKCSRRIARDCFLFLLKTETEATESLEIPASSIHKFSSDTGSSLRKKAQIRRRSGAGEQIYQLIGQCPIVMGGGRVEQSYAVEKTSSDPYSDFRESMVEMILEKDIYGDEDLQKLLQCFLSLNSSHHHRVILKVFAEISEAFFALPLNE</sequence>
<dbReference type="InterPro" id="IPR006458">
    <property type="entry name" value="Ovate_C"/>
</dbReference>
<organism evidence="9 10">
    <name type="scientific">Rhododendron griersonianum</name>
    <dbReference type="NCBI Taxonomy" id="479676"/>
    <lineage>
        <taxon>Eukaryota</taxon>
        <taxon>Viridiplantae</taxon>
        <taxon>Streptophyta</taxon>
        <taxon>Embryophyta</taxon>
        <taxon>Tracheophyta</taxon>
        <taxon>Spermatophyta</taxon>
        <taxon>Magnoliopsida</taxon>
        <taxon>eudicotyledons</taxon>
        <taxon>Gunneridae</taxon>
        <taxon>Pentapetalae</taxon>
        <taxon>asterids</taxon>
        <taxon>Ericales</taxon>
        <taxon>Ericaceae</taxon>
        <taxon>Ericoideae</taxon>
        <taxon>Rhodoreae</taxon>
        <taxon>Rhododendron</taxon>
    </lineage>
</organism>
<keyword evidence="4 6" id="KW-0804">Transcription</keyword>
<dbReference type="PROSITE" id="PS51754">
    <property type="entry name" value="OVATE"/>
    <property type="match status" value="1"/>
</dbReference>
<feature type="domain" description="OVATE" evidence="8">
    <location>
        <begin position="264"/>
        <end position="323"/>
    </location>
</feature>
<dbReference type="PANTHER" id="PTHR33057:SF224">
    <property type="entry name" value="TRANSCRIPTION REPRESSOR"/>
    <property type="match status" value="1"/>
</dbReference>
<keyword evidence="3 6" id="KW-0805">Transcription regulation</keyword>
<protein>
    <recommendedName>
        <fullName evidence="6">Transcription repressor</fullName>
    </recommendedName>
    <alternativeName>
        <fullName evidence="6">Ovate family protein</fullName>
    </alternativeName>
</protein>
<proteinExistence type="predicted"/>
<dbReference type="NCBIfam" id="TIGR01568">
    <property type="entry name" value="A_thal_3678"/>
    <property type="match status" value="1"/>
</dbReference>
<name>A0AAV6JKM8_9ERIC</name>
<dbReference type="InterPro" id="IPR038933">
    <property type="entry name" value="Ovate"/>
</dbReference>
<dbReference type="GO" id="GO:0005634">
    <property type="term" value="C:nucleus"/>
    <property type="evidence" value="ECO:0007669"/>
    <property type="project" value="UniProtKB-SubCell"/>
</dbReference>
<feature type="region of interest" description="Disordered" evidence="7">
    <location>
        <begin position="1"/>
        <end position="22"/>
    </location>
</feature>
<feature type="compositionally biased region" description="Basic residues" evidence="7">
    <location>
        <begin position="133"/>
        <end position="143"/>
    </location>
</feature>
<comment type="function">
    <text evidence="6">Transcriptional repressor that regulates multiple aspects of plant growth and development.</text>
</comment>
<keyword evidence="10" id="KW-1185">Reference proteome</keyword>
<dbReference type="Proteomes" id="UP000823749">
    <property type="component" value="Chromosome 7"/>
</dbReference>
<evidence type="ECO:0000256" key="7">
    <source>
        <dbReference type="SAM" id="MobiDB-lite"/>
    </source>
</evidence>
<dbReference type="EMBL" id="JACTNZ010000007">
    <property type="protein sequence ID" value="KAG5540663.1"/>
    <property type="molecule type" value="Genomic_DNA"/>
</dbReference>
<dbReference type="Pfam" id="PF04844">
    <property type="entry name" value="Ovate"/>
    <property type="match status" value="1"/>
</dbReference>
<evidence type="ECO:0000256" key="2">
    <source>
        <dbReference type="ARBA" id="ARBA00022491"/>
    </source>
</evidence>
<gene>
    <name evidence="9" type="ORF">RHGRI_020783</name>
</gene>
<feature type="region of interest" description="Disordered" evidence="7">
    <location>
        <begin position="125"/>
        <end position="183"/>
    </location>
</feature>
<dbReference type="AlphaFoldDB" id="A0AAV6JKM8"/>
<keyword evidence="2 6" id="KW-0678">Repressor</keyword>
<feature type="compositionally biased region" description="Low complexity" evidence="7">
    <location>
        <begin position="82"/>
        <end position="93"/>
    </location>
</feature>
<comment type="subcellular location">
    <subcellularLocation>
        <location evidence="1 6">Nucleus</location>
    </subcellularLocation>
</comment>
<keyword evidence="5 6" id="KW-0539">Nucleus</keyword>
<evidence type="ECO:0000256" key="4">
    <source>
        <dbReference type="ARBA" id="ARBA00023163"/>
    </source>
</evidence>
<dbReference type="GO" id="GO:0045892">
    <property type="term" value="P:negative regulation of DNA-templated transcription"/>
    <property type="evidence" value="ECO:0007669"/>
    <property type="project" value="UniProtKB-UniRule"/>
</dbReference>